<dbReference type="InterPro" id="IPR012902">
    <property type="entry name" value="N_methyl_site"/>
</dbReference>
<sequence>MNGYRRRGRRGCPANPQRAFSLVELLVAMALGLLLAGAAAGMTLSVRQVSWEQDRVASLKENLRFAADFMIRDIRPAGLLATGGLDLSSGLEPGDPNQAVQQVFTVRKAGMNCLGEVGPWVASVYSVANGQLRCGNDAVPPQVQPLVDHVQAMTAVALDADGAADWSRPAALRVELVLRSPQGAPEASYRLEFVAGLRNAVLEQYSSD</sequence>
<dbReference type="OrthoDB" id="5794182at2"/>
<dbReference type="EMBL" id="CP007029">
    <property type="protein sequence ID" value="AHF00290.1"/>
    <property type="molecule type" value="Genomic_DNA"/>
</dbReference>
<dbReference type="AlphaFoldDB" id="W0DNX1"/>
<name>W0DNX1_9GAMM</name>
<dbReference type="STRING" id="713585.THITH_15705"/>
<gene>
    <name evidence="1" type="ORF">THITH_15705</name>
</gene>
<organism evidence="1 2">
    <name type="scientific">Thioalkalivibrio paradoxus ARh 1</name>
    <dbReference type="NCBI Taxonomy" id="713585"/>
    <lineage>
        <taxon>Bacteria</taxon>
        <taxon>Pseudomonadati</taxon>
        <taxon>Pseudomonadota</taxon>
        <taxon>Gammaproteobacteria</taxon>
        <taxon>Chromatiales</taxon>
        <taxon>Ectothiorhodospiraceae</taxon>
        <taxon>Thioalkalivibrio</taxon>
    </lineage>
</organism>
<reference evidence="1 2" key="1">
    <citation type="submission" date="2013-12" db="EMBL/GenBank/DDBJ databases">
        <authorList>
            <consortium name="DOE Joint Genome Institute"/>
            <person name="Muyzer G."/>
            <person name="Huntemann M."/>
            <person name="Han J."/>
            <person name="Chen A."/>
            <person name="Kyrpides N."/>
            <person name="Mavromatis K."/>
            <person name="Markowitz V."/>
            <person name="Palaniappan K."/>
            <person name="Ivanova N."/>
            <person name="Schaumberg A."/>
            <person name="Pati A."/>
            <person name="Liolios K."/>
            <person name="Nordberg H.P."/>
            <person name="Cantor M.N."/>
            <person name="Hua S.X."/>
            <person name="Woyke T."/>
        </authorList>
    </citation>
    <scope>NUCLEOTIDE SEQUENCE [LARGE SCALE GENOMIC DNA]</scope>
    <source>
        <strain evidence="1 2">ARh 1</strain>
    </source>
</reference>
<dbReference type="Proteomes" id="UP000005289">
    <property type="component" value="Chromosome"/>
</dbReference>
<evidence type="ECO:0000313" key="1">
    <source>
        <dbReference type="EMBL" id="AHF00290.1"/>
    </source>
</evidence>
<dbReference type="NCBIfam" id="TIGR02532">
    <property type="entry name" value="IV_pilin_GFxxxE"/>
    <property type="match status" value="1"/>
</dbReference>
<evidence type="ECO:0008006" key="3">
    <source>
        <dbReference type="Google" id="ProtNLM"/>
    </source>
</evidence>
<protein>
    <recommendedName>
        <fullName evidence="3">Prepilin-type N-terminal cleavage/methylation domain-containing protein</fullName>
    </recommendedName>
</protein>
<evidence type="ECO:0000313" key="2">
    <source>
        <dbReference type="Proteomes" id="UP000005289"/>
    </source>
</evidence>
<dbReference type="RefSeq" id="WP_006746947.1">
    <property type="nucleotide sequence ID" value="NZ_CP007029.1"/>
</dbReference>
<keyword evidence="2" id="KW-1185">Reference proteome</keyword>
<dbReference type="KEGG" id="tti:THITH_15705"/>
<accession>W0DNX1</accession>
<dbReference type="Pfam" id="PF07963">
    <property type="entry name" value="N_methyl"/>
    <property type="match status" value="1"/>
</dbReference>
<proteinExistence type="predicted"/>
<dbReference type="HOGENOM" id="CLU_1320373_0_0_6"/>